<evidence type="ECO:0000313" key="3">
    <source>
        <dbReference type="Proteomes" id="UP000007013"/>
    </source>
</evidence>
<evidence type="ECO:0000256" key="1">
    <source>
        <dbReference type="SAM" id="Phobius"/>
    </source>
</evidence>
<gene>
    <name evidence="2" type="ordered locus">Oter_1003</name>
</gene>
<dbReference type="OrthoDB" id="9788724at2"/>
<dbReference type="KEGG" id="ote:Oter_1003"/>
<feature type="transmembrane region" description="Helical" evidence="1">
    <location>
        <begin position="378"/>
        <end position="401"/>
    </location>
</feature>
<dbReference type="Proteomes" id="UP000007013">
    <property type="component" value="Chromosome"/>
</dbReference>
<dbReference type="STRING" id="452637.Oter_1003"/>
<keyword evidence="3" id="KW-1185">Reference proteome</keyword>
<keyword evidence="1" id="KW-0812">Transmembrane</keyword>
<feature type="transmembrane region" description="Helical" evidence="1">
    <location>
        <begin position="128"/>
        <end position="146"/>
    </location>
</feature>
<accession>B1ZXR9</accession>
<keyword evidence="1" id="KW-0472">Membrane</keyword>
<name>B1ZXR9_OPITP</name>
<evidence type="ECO:0000313" key="2">
    <source>
        <dbReference type="EMBL" id="ACB74291.1"/>
    </source>
</evidence>
<feature type="transmembrane region" description="Helical" evidence="1">
    <location>
        <begin position="307"/>
        <end position="327"/>
    </location>
</feature>
<dbReference type="PANTHER" id="PTHR31061:SF24">
    <property type="entry name" value="LD22376P"/>
    <property type="match status" value="1"/>
</dbReference>
<evidence type="ECO:0008006" key="4">
    <source>
        <dbReference type="Google" id="ProtNLM"/>
    </source>
</evidence>
<reference evidence="2 3" key="1">
    <citation type="journal article" date="2011" name="J. Bacteriol.">
        <title>Genome sequence of the verrucomicrobium Opitutus terrae PB90-1, an abundant inhabitant of rice paddy soil ecosystems.</title>
        <authorList>
            <person name="van Passel M.W."/>
            <person name="Kant R."/>
            <person name="Palva A."/>
            <person name="Copeland A."/>
            <person name="Lucas S."/>
            <person name="Lapidus A."/>
            <person name="Glavina del Rio T."/>
            <person name="Pitluck S."/>
            <person name="Goltsman E."/>
            <person name="Clum A."/>
            <person name="Sun H."/>
            <person name="Schmutz J."/>
            <person name="Larimer F.W."/>
            <person name="Land M.L."/>
            <person name="Hauser L."/>
            <person name="Kyrpides N."/>
            <person name="Mikhailova N."/>
            <person name="Richardson P.P."/>
            <person name="Janssen P.H."/>
            <person name="de Vos W.M."/>
            <person name="Smidt H."/>
        </authorList>
    </citation>
    <scope>NUCLEOTIDE SEQUENCE [LARGE SCALE GENOMIC DNA]</scope>
    <source>
        <strain evidence="3">DSM 11246 / JCM 15787 / PB90-1</strain>
    </source>
</reference>
<feature type="transmembrane region" description="Helical" evidence="1">
    <location>
        <begin position="98"/>
        <end position="116"/>
    </location>
</feature>
<dbReference type="HOGENOM" id="CLU_029171_4_0_0"/>
<feature type="transmembrane region" description="Helical" evidence="1">
    <location>
        <begin position="61"/>
        <end position="86"/>
    </location>
</feature>
<dbReference type="RefSeq" id="WP_012373829.1">
    <property type="nucleotide sequence ID" value="NC_010571.1"/>
</dbReference>
<proteinExistence type="predicted"/>
<feature type="transmembrane region" description="Helical" evidence="1">
    <location>
        <begin position="151"/>
        <end position="171"/>
    </location>
</feature>
<feature type="transmembrane region" description="Helical" evidence="1">
    <location>
        <begin position="21"/>
        <end position="41"/>
    </location>
</feature>
<organism evidence="2 3">
    <name type="scientific">Opitutus terrae (strain DSM 11246 / JCM 15787 / PB90-1)</name>
    <dbReference type="NCBI Taxonomy" id="452637"/>
    <lineage>
        <taxon>Bacteria</taxon>
        <taxon>Pseudomonadati</taxon>
        <taxon>Verrucomicrobiota</taxon>
        <taxon>Opitutia</taxon>
        <taxon>Opitutales</taxon>
        <taxon>Opitutaceae</taxon>
        <taxon>Opitutus</taxon>
    </lineage>
</organism>
<dbReference type="EMBL" id="CP001032">
    <property type="protein sequence ID" value="ACB74291.1"/>
    <property type="molecule type" value="Genomic_DNA"/>
</dbReference>
<feature type="transmembrane region" description="Helical" evidence="1">
    <location>
        <begin position="339"/>
        <end position="358"/>
    </location>
</feature>
<dbReference type="eggNOG" id="COG4299">
    <property type="taxonomic scope" value="Bacteria"/>
</dbReference>
<protein>
    <recommendedName>
        <fullName evidence="4">DUF5009 domain-containing protein</fullName>
    </recommendedName>
</protein>
<feature type="transmembrane region" description="Helical" evidence="1">
    <location>
        <begin position="276"/>
        <end position="295"/>
    </location>
</feature>
<dbReference type="AlphaFoldDB" id="B1ZXR9"/>
<feature type="transmembrane region" description="Helical" evidence="1">
    <location>
        <begin position="245"/>
        <end position="264"/>
    </location>
</feature>
<keyword evidence="1" id="KW-1133">Transmembrane helix</keyword>
<dbReference type="PANTHER" id="PTHR31061">
    <property type="entry name" value="LD22376P"/>
    <property type="match status" value="1"/>
</dbReference>
<sequence length="411" mass="45109">MSTPTPSSPPRLVSVDALRGFDMFWILGADALVLALGAMSLSPTLRALAGQLEHKDWAGFAFYDLIFPLFVFIVGVSTVFSLTSLVAREGRAAAVKRILRRTLLLLAFGIFYNGGLAHQWPDVRLVGVLQRIALAYAAAGLLFVFFKPRVLAAVTALLLVGYWALLTFIPIRDVQLDRAALVSHLPDAPRDAQGFPAEAQVRQLFDQTTARVTGRFEPGLNLTNHLDYVYLPGARYDHYYDPEGLLSTLPAIATCLLGIFAGLLLRRTDIGGHDKVVTLALAGVAALAAGWLWGIQFPIIKKLWTSSYVLVAGGWSLLLLAAFYYVIDVRQWRRWCQPFVWIGMNPITLYLLSTIVGFREAAARLVGGDISEWLDSNIAPGLGGIVVTLVSLGLVFVLAGFMHQRKIFLRV</sequence>